<evidence type="ECO:0000313" key="15">
    <source>
        <dbReference type="Proteomes" id="UP000094801"/>
    </source>
</evidence>
<dbReference type="UniPathway" id="UPA00196"/>
<dbReference type="STRING" id="983967.A0A1E4SVA6"/>
<dbReference type="InterPro" id="IPR037674">
    <property type="entry name" value="PIG-G_N"/>
</dbReference>
<dbReference type="OrthoDB" id="272139at2759"/>
<feature type="transmembrane region" description="Helical" evidence="12">
    <location>
        <begin position="414"/>
        <end position="434"/>
    </location>
</feature>
<evidence type="ECO:0000259" key="13">
    <source>
        <dbReference type="Pfam" id="PF19316"/>
    </source>
</evidence>
<dbReference type="PANTHER" id="PTHR23072">
    <property type="entry name" value="PHOSPHATIDYLINOSITOL GLYCAN-RELATED"/>
    <property type="match status" value="1"/>
</dbReference>
<dbReference type="Gene3D" id="3.40.720.10">
    <property type="entry name" value="Alkaline Phosphatase, subunit A"/>
    <property type="match status" value="1"/>
</dbReference>
<evidence type="ECO:0000256" key="8">
    <source>
        <dbReference type="ARBA" id="ARBA00022824"/>
    </source>
</evidence>
<dbReference type="GO" id="GO:0005789">
    <property type="term" value="C:endoplasmic reticulum membrane"/>
    <property type="evidence" value="ECO:0007669"/>
    <property type="project" value="UniProtKB-SubCell"/>
</dbReference>
<keyword evidence="15" id="KW-1185">Reference proteome</keyword>
<keyword evidence="11" id="KW-0325">Glycoprotein</keyword>
<evidence type="ECO:0000256" key="2">
    <source>
        <dbReference type="ARBA" id="ARBA00004687"/>
    </source>
</evidence>
<dbReference type="EMBL" id="KV453864">
    <property type="protein sequence ID" value="ODV83429.1"/>
    <property type="molecule type" value="Genomic_DNA"/>
</dbReference>
<dbReference type="Proteomes" id="UP000094801">
    <property type="component" value="Unassembled WGS sequence"/>
</dbReference>
<feature type="transmembrane region" description="Helical" evidence="12">
    <location>
        <begin position="467"/>
        <end position="484"/>
    </location>
</feature>
<feature type="transmembrane region" description="Helical" evidence="12">
    <location>
        <begin position="671"/>
        <end position="697"/>
    </location>
</feature>
<feature type="transmembrane region" description="Helical" evidence="12">
    <location>
        <begin position="717"/>
        <end position="738"/>
    </location>
</feature>
<dbReference type="InterPro" id="IPR017850">
    <property type="entry name" value="Alkaline_phosphatase_core_sf"/>
</dbReference>
<feature type="transmembrane region" description="Helical" evidence="12">
    <location>
        <begin position="838"/>
        <end position="863"/>
    </location>
</feature>
<feature type="domain" description="GPI ethanolamine phosphate transferase 2 C-terminal" evidence="13">
    <location>
        <begin position="405"/>
        <end position="855"/>
    </location>
</feature>
<evidence type="ECO:0000256" key="4">
    <source>
        <dbReference type="ARBA" id="ARBA00020830"/>
    </source>
</evidence>
<evidence type="ECO:0000256" key="11">
    <source>
        <dbReference type="ARBA" id="ARBA00023180"/>
    </source>
</evidence>
<sequence length="864" mass="97460">MRIPLLLVLVALQFGSYLLFLKGFFPTKVLLSPVDLVNFKSTPPAHYEDPKPQFKKLVFMVVDALRADFMFSNDSSMELTHQLLNDGYGVGFTAYSSPPTVTLPRLKGITTGSTPNFIDAVLNIAEEDTSSTLGDQDSWIQQMSNNGWKINMFGDDTWLKLFPNHFAKVDGTASFYVSDFTIVDNNVTRHLDHELSNEGRQDWDCLILHYLGLDHIGHKGGPSSANMPTKQKEMDHIISRIFKETVLDDDETLLVVLGDHGMNEVGNHGGSSIGEVSAALSLFSSKFTKLNHNKDIKAPIEMNPDYEYFTKIDQIDLVPTLATLLGLQVPINNLGAFIDPFLDLYETEADKINVLTKNALQLKVLLDKMRGVVSTLESDIGDLKSVDNLQNYIAMAKEQLSKTSSNYNYDDINFGLAGYLATTIIALVVFLFHYRDNKLSALIDLTFFIVYAVNFFGSSMIEEEHHLWWFFTTVFLSFVALRKLRAPNRKSTLKAVSVLFIALRILKAWNNSGQKNNIKANMKISSFLSSLPSTVGPVLMACLIVSTYIPFGVLMISGYLGNDSVTTNTRFISFMSLTMLAFCSMSVKFLSYLSETFDLSQKDVDIPGWCRGYLDWLITYSATDDFNSISLILFDLFHKVWIVVFIAYLFKPLLFKALNIQSRDGNHYNDILVIISMLLINQTNFSNVPIFASLLVILESFPKLVVSKSTTYNSNLFSLFTILLQNLSFFQFGSTNSLSSVDLTNSFNGLANYNMILVGILTFVSNWGSPIFWSLGYLKLSLDSLPNDKERLAKKWDIVYNRMVFNLMFYSISGLILICSCYNLRFHLFIWTVFSPKLLYFLSWIGCSILVDCLLCCLVTAFYC</sequence>
<evidence type="ECO:0000256" key="5">
    <source>
        <dbReference type="ARBA" id="ARBA00022502"/>
    </source>
</evidence>
<evidence type="ECO:0000256" key="9">
    <source>
        <dbReference type="ARBA" id="ARBA00022989"/>
    </source>
</evidence>
<proteinExistence type="inferred from homology"/>
<keyword evidence="7 12" id="KW-0812">Transmembrane</keyword>
<comment type="similarity">
    <text evidence="3 12">Belongs to the PIGG/PIGN/PIGO family. PIGG subfamily.</text>
</comment>
<feature type="transmembrane region" description="Helical" evidence="12">
    <location>
        <begin position="572"/>
        <end position="593"/>
    </location>
</feature>
<feature type="transmembrane region" description="Helical" evidence="12">
    <location>
        <begin position="750"/>
        <end position="773"/>
    </location>
</feature>
<keyword evidence="8 12" id="KW-0256">Endoplasmic reticulum</keyword>
<evidence type="ECO:0000256" key="7">
    <source>
        <dbReference type="ARBA" id="ARBA00022692"/>
    </source>
</evidence>
<gene>
    <name evidence="14" type="ORF">CANARDRAFT_30043</name>
</gene>
<protein>
    <recommendedName>
        <fullName evidence="4 12">GPI ethanolamine phosphate transferase 2</fullName>
    </recommendedName>
</protein>
<evidence type="ECO:0000313" key="14">
    <source>
        <dbReference type="EMBL" id="ODV83429.1"/>
    </source>
</evidence>
<comment type="subcellular location">
    <subcellularLocation>
        <location evidence="1 12">Endoplasmic reticulum membrane</location>
        <topology evidence="1 12">Multi-pass membrane protein</topology>
    </subcellularLocation>
</comment>
<keyword evidence="6 12" id="KW-0808">Transferase</keyword>
<dbReference type="InterPro" id="IPR039527">
    <property type="entry name" value="PIGG/GPI7"/>
</dbReference>
<dbReference type="AlphaFoldDB" id="A0A1E4SVA6"/>
<name>A0A1E4SVA6_9ASCO</name>
<feature type="transmembrane region" description="Helical" evidence="12">
    <location>
        <begin position="441"/>
        <end position="461"/>
    </location>
</feature>
<dbReference type="Pfam" id="PF19316">
    <property type="entry name" value="PIGO_PIGG"/>
    <property type="match status" value="1"/>
</dbReference>
<dbReference type="PANTHER" id="PTHR23072:SF0">
    <property type="entry name" value="GPI ETHANOLAMINE PHOSPHATE TRANSFERASE 2"/>
    <property type="match status" value="1"/>
</dbReference>
<dbReference type="Pfam" id="PF01663">
    <property type="entry name" value="Phosphodiest"/>
    <property type="match status" value="1"/>
</dbReference>
<dbReference type="InterPro" id="IPR045687">
    <property type="entry name" value="PIGG/GPI7_C"/>
</dbReference>
<keyword evidence="9 12" id="KW-1133">Transmembrane helix</keyword>
<reference evidence="15" key="1">
    <citation type="submission" date="2016-04" db="EMBL/GenBank/DDBJ databases">
        <title>Comparative genomics of biotechnologically important yeasts.</title>
        <authorList>
            <consortium name="DOE Joint Genome Institute"/>
            <person name="Riley R."/>
            <person name="Haridas S."/>
            <person name="Wolfe K.H."/>
            <person name="Lopes M.R."/>
            <person name="Hittinger C.T."/>
            <person name="Goker M."/>
            <person name="Salamov A."/>
            <person name="Wisecaver J."/>
            <person name="Long T.M."/>
            <person name="Aerts A.L."/>
            <person name="Barry K."/>
            <person name="Choi C."/>
            <person name="Clum A."/>
            <person name="Coughlan A.Y."/>
            <person name="Deshpande S."/>
            <person name="Douglass A.P."/>
            <person name="Hanson S.J."/>
            <person name="Klenk H.-P."/>
            <person name="Labutti K."/>
            <person name="Lapidus A."/>
            <person name="Lindquist E."/>
            <person name="Lipzen A."/>
            <person name="Meier-Kolthoff J.P."/>
            <person name="Ohm R.A."/>
            <person name="Otillar R.P."/>
            <person name="Pangilinan J."/>
            <person name="Peng Y."/>
            <person name="Rokas A."/>
            <person name="Rosa C.A."/>
            <person name="Scheuner C."/>
            <person name="Sibirny A.A."/>
            <person name="Slot J.C."/>
            <person name="Stielow J.B."/>
            <person name="Sun H."/>
            <person name="Kurtzman C.P."/>
            <person name="Blackwell M."/>
            <person name="Grigoriev I.V."/>
            <person name="Jeffries T.W."/>
        </authorList>
    </citation>
    <scope>NUCLEOTIDE SEQUENCE [LARGE SCALE GENOMIC DNA]</scope>
    <source>
        <strain evidence="15">NRRL YB-2248</strain>
    </source>
</reference>
<dbReference type="SUPFAM" id="SSF53649">
    <property type="entry name" value="Alkaline phosphatase-like"/>
    <property type="match status" value="1"/>
</dbReference>
<dbReference type="GO" id="GO:0051267">
    <property type="term" value="F:CP2 mannose-ethanolamine phosphotransferase activity"/>
    <property type="evidence" value="ECO:0007669"/>
    <property type="project" value="TreeGrafter"/>
</dbReference>
<dbReference type="GO" id="GO:0006506">
    <property type="term" value="P:GPI anchor biosynthetic process"/>
    <property type="evidence" value="ECO:0007669"/>
    <property type="project" value="UniProtKB-UniPathway"/>
</dbReference>
<dbReference type="InterPro" id="IPR002591">
    <property type="entry name" value="Phosphodiest/P_Trfase"/>
</dbReference>
<evidence type="ECO:0000256" key="3">
    <source>
        <dbReference type="ARBA" id="ARBA00005315"/>
    </source>
</evidence>
<organism evidence="14 15">
    <name type="scientific">[Candida] arabinofermentans NRRL YB-2248</name>
    <dbReference type="NCBI Taxonomy" id="983967"/>
    <lineage>
        <taxon>Eukaryota</taxon>
        <taxon>Fungi</taxon>
        <taxon>Dikarya</taxon>
        <taxon>Ascomycota</taxon>
        <taxon>Saccharomycotina</taxon>
        <taxon>Pichiomycetes</taxon>
        <taxon>Pichiales</taxon>
        <taxon>Pichiaceae</taxon>
        <taxon>Ogataea</taxon>
        <taxon>Ogataea/Candida clade</taxon>
    </lineage>
</organism>
<feature type="transmembrane region" description="Helical" evidence="12">
    <location>
        <begin position="807"/>
        <end position="826"/>
    </location>
</feature>
<evidence type="ECO:0000256" key="6">
    <source>
        <dbReference type="ARBA" id="ARBA00022679"/>
    </source>
</evidence>
<feature type="transmembrane region" description="Helical" evidence="12">
    <location>
        <begin position="629"/>
        <end position="650"/>
    </location>
</feature>
<comment type="function">
    <text evidence="12">Ethanolamine phosphate transferase involved in glycosylphosphatidylinositol-anchor biosynthesis. Transfers ethanolamine phosphate to the GPI second mannose.</text>
</comment>
<keyword evidence="10 12" id="KW-0472">Membrane</keyword>
<evidence type="ECO:0000256" key="1">
    <source>
        <dbReference type="ARBA" id="ARBA00004477"/>
    </source>
</evidence>
<comment type="pathway">
    <text evidence="2 12">Glycolipid biosynthesis; glycosylphosphatidylinositol-anchor biosynthesis.</text>
</comment>
<evidence type="ECO:0000256" key="12">
    <source>
        <dbReference type="RuleBase" id="RU367106"/>
    </source>
</evidence>
<keyword evidence="5 12" id="KW-0337">GPI-anchor biosynthesis</keyword>
<evidence type="ECO:0000256" key="10">
    <source>
        <dbReference type="ARBA" id="ARBA00023136"/>
    </source>
</evidence>
<dbReference type="CDD" id="cd16024">
    <property type="entry name" value="GPI_EPT_2"/>
    <property type="match status" value="1"/>
</dbReference>
<accession>A0A1E4SVA6</accession>
<feature type="transmembrane region" description="Helical" evidence="12">
    <location>
        <begin position="538"/>
        <end position="560"/>
    </location>
</feature>